<evidence type="ECO:0000313" key="19">
    <source>
        <dbReference type="Proteomes" id="UP000316079"/>
    </source>
</evidence>
<dbReference type="Gene3D" id="2.60.40.1760">
    <property type="entry name" value="glycosyl hydrolase (family 31)"/>
    <property type="match status" value="1"/>
</dbReference>
<dbReference type="GO" id="GO:0004558">
    <property type="term" value="F:alpha-1,4-glucosidase activity"/>
    <property type="evidence" value="ECO:0007669"/>
    <property type="project" value="TreeGrafter"/>
</dbReference>
<sequence>MTKSASVILHKGALLALVVLSLENNITHAVSPSRKHWPSSNVSYKYQKNFSNKLDASASRVALKNQCNVPVDSRIDCGRDRSLSLNDCEERGCCYVPLPGSSGPPWCFYPYGYPGYKMGCMVPSKTGQRATLIRSVPSYLPRDVHTLQLDVMEESLDRLHLTLTDPVSPRYEVPFVKPRSRSRKSSQKVLYGVEFIHDPFGFVVWRKSNGLVLLNTTLGPLLFSDQYLQLSSSLASSMISGLGEHYTPLTLDLNWSSVSLWNRDMAPHKNANLYGSHPFFLVQEGDGQAHGVFLLNSNAMEVFLQPAPALTWVTTGGILDLYIFLGPSPQSVIQQYLEVIGYPMMPPYWSLGFHLCRWGYTSTNITRNVVELMHQAKIPLDVQWNDLDYADHRRVFTFDPDRFGDLPRMVEDFHQLGMKYVLILDPGISSSSPASYKPFDDGLKRGVFITNSTGQILIGKVWPGPTVFPDFTNPIARDWWTDCIRDFLKRVPVDGLWIDMNEPSNFVQGSVDGCPDSDLEKPPYTPALIGGQLSSGTLCASAQQYLSSHYNLHNLYGLTEAMATYRALRKVRRTRPFVLSRSSFPGLGRFSAHWTGDVRSDWEQLRLSIPAVLLFGLYGIPLVGADVCGFGGDTNEELCVRWTQLGAFYPFMRNHNDKPNAPQEPYVFSKNAQDAMRMVITLRYSLLPFLYTLFHHAHCSGTTVARPLFLEFPSDLNCQSIDRQFLWGGSLLISPVLEQGTTEGQAYNSKGRYFTFPAPLDTINIHVREGSIVPQQAAALTTTASRRKPFGLIVALSEGSRARGQLFWDDGESLDTYEREDYSYVLFSAEGSHVLSNPVKLNGSLDGLVLGDVSVFGVQSCPAAVWANGKRHRDFSYSTDTQEMSFGRLLRRASSKASDLLTFNLGSGPSRGLLDGEIIFSKNNVCVHPAEPLPGVPEHHPGYLCVHLEKDETLGSTLILTWVPNSRIQRQDEEALRYITPESSPLRRNARRRILRSQSRPLEEEEEEEELVLQNQQLEEEGDEGSCELESDELMAYSASSASSLDSHAPSECSQSQGVRWEEQQKVMSLEHLCGVFRVDLGHMKSLRLFFSDEACTSGQLVIASRESQYKILHFHHAGLDKMAEVFQQWKCCRETQLKDQVSRRDPSRRLRVSEEKSCMQFSIRRPSLPSAEMHPEERLYRRLDVTSWLRHLNRSGQVLEEYKLRKAIFFGGVDPSIRGEVWPLSMSPEEHSEFWRKVQFTVDKDVVRTDRSNMFFRGENNPNVEIMRRILLNYAVLNPVLGYCQGMSDLVAPLLSEVRDESDTFWCFVGLMENTIFISSPRDHDMDQQLLYLRELLRLMLPGFHQHLWALGEDALQLLFCHRWLLLCFKREFPEAEALRMWEACWAHYQTDYFHLFLCVAIIVLYGDEVTEQQLATDQMLLHFSNLSMHMNGELVLRKARSLLYQFRLLPRIPCSLHDLCKLCGPGMWDSRYIPAIECSGEHPDSQSCPYGGTATPKTPPAPGIHQPARGKRGSKTRDIFSFRKHS</sequence>
<dbReference type="GO" id="GO:0030246">
    <property type="term" value="F:carbohydrate binding"/>
    <property type="evidence" value="ECO:0007669"/>
    <property type="project" value="InterPro"/>
</dbReference>
<evidence type="ECO:0000256" key="14">
    <source>
        <dbReference type="SAM" id="MobiDB-lite"/>
    </source>
</evidence>
<dbReference type="InterPro" id="IPR000519">
    <property type="entry name" value="P_trefoil_dom"/>
</dbReference>
<feature type="compositionally biased region" description="Acidic residues" evidence="14">
    <location>
        <begin position="1018"/>
        <end position="1027"/>
    </location>
</feature>
<organism evidence="18 19">
    <name type="scientific">Danionella cerebrum</name>
    <dbReference type="NCBI Taxonomy" id="2873325"/>
    <lineage>
        <taxon>Eukaryota</taxon>
        <taxon>Metazoa</taxon>
        <taxon>Chordata</taxon>
        <taxon>Craniata</taxon>
        <taxon>Vertebrata</taxon>
        <taxon>Euteleostomi</taxon>
        <taxon>Actinopterygii</taxon>
        <taxon>Neopterygii</taxon>
        <taxon>Teleostei</taxon>
        <taxon>Ostariophysi</taxon>
        <taxon>Cypriniformes</taxon>
        <taxon>Danionidae</taxon>
        <taxon>Danioninae</taxon>
        <taxon>Danionella</taxon>
    </lineage>
</organism>
<name>A0A553RGT1_9TELE</name>
<dbReference type="SUPFAM" id="SSF47923">
    <property type="entry name" value="Ypt/Rab-GAP domain of gyp1p"/>
    <property type="match status" value="2"/>
</dbReference>
<evidence type="ECO:0000256" key="8">
    <source>
        <dbReference type="ARBA" id="ARBA00023180"/>
    </source>
</evidence>
<dbReference type="InterPro" id="IPR044913">
    <property type="entry name" value="P_trefoil_dom_sf"/>
</dbReference>
<evidence type="ECO:0000256" key="13">
    <source>
        <dbReference type="PROSITE-ProRule" id="PRU00779"/>
    </source>
</evidence>
<dbReference type="STRING" id="623744.A0A553RGT1"/>
<dbReference type="CDD" id="cd00111">
    <property type="entry name" value="Trefoil"/>
    <property type="match status" value="1"/>
</dbReference>
<dbReference type="PROSITE" id="PS00707">
    <property type="entry name" value="GLYCOSYL_HYDROL_F31_2"/>
    <property type="match status" value="1"/>
</dbReference>
<keyword evidence="9" id="KW-0458">Lysosome</keyword>
<dbReference type="PANTHER" id="PTHR22762">
    <property type="entry name" value="ALPHA-GLUCOSIDASE"/>
    <property type="match status" value="1"/>
</dbReference>
<dbReference type="InterPro" id="IPR017853">
    <property type="entry name" value="GH"/>
</dbReference>
<dbReference type="SUPFAM" id="SSF74650">
    <property type="entry name" value="Galactose mutarotase-like"/>
    <property type="match status" value="1"/>
</dbReference>
<feature type="domain" description="Rab-GAP TBC" evidence="16">
    <location>
        <begin position="1213"/>
        <end position="1390"/>
    </location>
</feature>
<dbReference type="CDD" id="cd14752">
    <property type="entry name" value="GH31_N"/>
    <property type="match status" value="1"/>
</dbReference>
<dbReference type="CDD" id="cd06602">
    <property type="entry name" value="GH31_MGAM_SI_GAA"/>
    <property type="match status" value="1"/>
</dbReference>
<evidence type="ECO:0000256" key="11">
    <source>
        <dbReference type="ARBA" id="ARBA00041572"/>
    </source>
</evidence>
<dbReference type="Pfam" id="PF00566">
    <property type="entry name" value="RabGAP-TBC"/>
    <property type="match status" value="1"/>
</dbReference>
<dbReference type="Pfam" id="PF13802">
    <property type="entry name" value="Gal_mutarotas_2"/>
    <property type="match status" value="1"/>
</dbReference>
<dbReference type="InterPro" id="IPR030459">
    <property type="entry name" value="Glyco_hydro_31_CS"/>
</dbReference>
<dbReference type="InterPro" id="IPR025887">
    <property type="entry name" value="Glyco_hydro_31_N_dom"/>
</dbReference>
<keyword evidence="4 15" id="KW-0732">Signal</keyword>
<gene>
    <name evidence="18" type="ORF">DNTS_034928</name>
</gene>
<feature type="signal peptide" evidence="15">
    <location>
        <begin position="1"/>
        <end position="29"/>
    </location>
</feature>
<reference evidence="18 19" key="1">
    <citation type="journal article" date="2019" name="Sci. Data">
        <title>Hybrid genome assembly and annotation of Danionella translucida.</title>
        <authorList>
            <person name="Kadobianskyi M."/>
            <person name="Schulze L."/>
            <person name="Schuelke M."/>
            <person name="Judkewitz B."/>
        </authorList>
    </citation>
    <scope>NUCLEOTIDE SEQUENCE [LARGE SCALE GENOMIC DNA]</scope>
    <source>
        <strain evidence="18 19">Bolton</strain>
    </source>
</reference>
<feature type="domain" description="P-type" evidence="17">
    <location>
        <begin position="65"/>
        <end position="111"/>
    </location>
</feature>
<keyword evidence="10" id="KW-0326">Glycosidase</keyword>
<dbReference type="GO" id="GO:0005765">
    <property type="term" value="C:lysosomal membrane"/>
    <property type="evidence" value="ECO:0007669"/>
    <property type="project" value="UniProtKB-SubCell"/>
</dbReference>
<feature type="chain" id="PRO_5021746945" description="Lysosomal alpha-glucosidase" evidence="15">
    <location>
        <begin position="30"/>
        <end position="1528"/>
    </location>
</feature>
<dbReference type="FunFam" id="1.10.8.270:FF:000017">
    <property type="entry name" value="TBC1 domain family member 16"/>
    <property type="match status" value="1"/>
</dbReference>
<dbReference type="FunFam" id="3.20.20.80:FF:000072">
    <property type="entry name" value="lysosomal alpha-glucosidase isoform X2"/>
    <property type="match status" value="1"/>
</dbReference>
<feature type="region of interest" description="Disordered" evidence="14">
    <location>
        <begin position="1489"/>
        <end position="1528"/>
    </location>
</feature>
<evidence type="ECO:0000256" key="5">
    <source>
        <dbReference type="ARBA" id="ARBA00022801"/>
    </source>
</evidence>
<dbReference type="Pfam" id="PF01055">
    <property type="entry name" value="Glyco_hydro_31_2nd"/>
    <property type="match status" value="1"/>
</dbReference>
<dbReference type="Pfam" id="PF00088">
    <property type="entry name" value="Trefoil"/>
    <property type="match status" value="1"/>
</dbReference>
<comment type="caution">
    <text evidence="18">The sequence shown here is derived from an EMBL/GenBank/DDBJ whole genome shotgun (WGS) entry which is preliminary data.</text>
</comment>
<proteinExistence type="inferred from homology"/>
<feature type="compositionally biased region" description="Basic and acidic residues" evidence="14">
    <location>
        <begin position="1517"/>
        <end position="1528"/>
    </location>
</feature>
<comment type="function">
    <text evidence="12">Essential for the degradation of glycogen in lysosomes. Has highest activity on alpha-1,4-linked glycosidic linkages, but can also hydrolyze alpha-1,6-linked glucans.</text>
</comment>
<accession>A0A553RGT1</accession>
<dbReference type="PROSITE" id="PS51448">
    <property type="entry name" value="P_TREFOIL_2"/>
    <property type="match status" value="1"/>
</dbReference>
<dbReference type="Gene3D" id="2.60.40.1180">
    <property type="entry name" value="Golgi alpha-mannosidase II"/>
    <property type="match status" value="2"/>
</dbReference>
<evidence type="ECO:0000259" key="16">
    <source>
        <dbReference type="PROSITE" id="PS50086"/>
    </source>
</evidence>
<evidence type="ECO:0000256" key="9">
    <source>
        <dbReference type="ARBA" id="ARBA00023228"/>
    </source>
</evidence>
<dbReference type="Gene3D" id="3.20.20.80">
    <property type="entry name" value="Glycosidases"/>
    <property type="match status" value="1"/>
</dbReference>
<evidence type="ECO:0000256" key="12">
    <source>
        <dbReference type="ARBA" id="ARBA00045686"/>
    </source>
</evidence>
<dbReference type="FunFam" id="2.60.40.1760:FF:000001">
    <property type="entry name" value="Maltase-glucoamylase, intestinal"/>
    <property type="match status" value="1"/>
</dbReference>
<dbReference type="Pfam" id="PF21365">
    <property type="entry name" value="Glyco_hydro_31_3rd"/>
    <property type="match status" value="1"/>
</dbReference>
<evidence type="ECO:0000256" key="1">
    <source>
        <dbReference type="ARBA" id="ARBA00004656"/>
    </source>
</evidence>
<evidence type="ECO:0000256" key="2">
    <source>
        <dbReference type="ARBA" id="ARBA00007806"/>
    </source>
</evidence>
<dbReference type="InterPro" id="IPR011013">
    <property type="entry name" value="Gal_mutarotase_sf_dom"/>
</dbReference>
<evidence type="ECO:0000256" key="3">
    <source>
        <dbReference type="ARBA" id="ARBA00019338"/>
    </source>
</evidence>
<evidence type="ECO:0000313" key="18">
    <source>
        <dbReference type="EMBL" id="TRZ01374.1"/>
    </source>
</evidence>
<dbReference type="PROSITE" id="PS50086">
    <property type="entry name" value="TBC_RABGAP"/>
    <property type="match status" value="1"/>
</dbReference>
<comment type="similarity">
    <text evidence="2">Belongs to the glycosyl hydrolase 31 family.</text>
</comment>
<dbReference type="Gene3D" id="1.10.8.270">
    <property type="entry name" value="putative rabgap domain of human tbc1 domain family member 14 like domains"/>
    <property type="match status" value="1"/>
</dbReference>
<evidence type="ECO:0000256" key="4">
    <source>
        <dbReference type="ARBA" id="ARBA00022729"/>
    </source>
</evidence>
<dbReference type="SUPFAM" id="SSF51011">
    <property type="entry name" value="Glycosyl hydrolase domain"/>
    <property type="match status" value="1"/>
</dbReference>
<dbReference type="InterPro" id="IPR000195">
    <property type="entry name" value="Rab-GAP-TBC_dom"/>
</dbReference>
<keyword evidence="19" id="KW-1185">Reference proteome</keyword>
<dbReference type="GO" id="GO:0005980">
    <property type="term" value="P:glycogen catabolic process"/>
    <property type="evidence" value="ECO:0007669"/>
    <property type="project" value="TreeGrafter"/>
</dbReference>
<evidence type="ECO:0000256" key="15">
    <source>
        <dbReference type="SAM" id="SignalP"/>
    </source>
</evidence>
<keyword evidence="8" id="KW-0325">Glycoprotein</keyword>
<dbReference type="InterPro" id="IPR035969">
    <property type="entry name" value="Rab-GAP_TBC_sf"/>
</dbReference>
<evidence type="ECO:0000256" key="6">
    <source>
        <dbReference type="ARBA" id="ARBA00023136"/>
    </source>
</evidence>
<evidence type="ECO:0000256" key="10">
    <source>
        <dbReference type="ARBA" id="ARBA00023295"/>
    </source>
</evidence>
<dbReference type="OrthoDB" id="1334205at2759"/>
<keyword evidence="6" id="KW-0472">Membrane</keyword>
<dbReference type="SMART" id="SM00018">
    <property type="entry name" value="PD"/>
    <property type="match status" value="1"/>
</dbReference>
<dbReference type="FunFam" id="1.10.472.80:FF:000020">
    <property type="entry name" value="TBC1 domain family, member 16"/>
    <property type="match status" value="1"/>
</dbReference>
<dbReference type="Gene3D" id="4.10.110.10">
    <property type="entry name" value="Spasmolytic Protein, domain 1"/>
    <property type="match status" value="1"/>
</dbReference>
<dbReference type="FunFam" id="2.30.29.230:FF:000004">
    <property type="entry name" value="TBC1 domain family, member 16"/>
    <property type="match status" value="1"/>
</dbReference>
<dbReference type="PROSITE" id="PS00129">
    <property type="entry name" value="GLYCOSYL_HYDROL_F31_1"/>
    <property type="match status" value="1"/>
</dbReference>
<dbReference type="InterPro" id="IPR048395">
    <property type="entry name" value="Glyco_hydro_31_C"/>
</dbReference>
<keyword evidence="7" id="KW-1015">Disulfide bond</keyword>
<keyword evidence="5" id="KW-0378">Hydrolase</keyword>
<dbReference type="Proteomes" id="UP000316079">
    <property type="component" value="Unassembled WGS sequence"/>
</dbReference>
<dbReference type="Gene3D" id="2.30.29.230">
    <property type="match status" value="1"/>
</dbReference>
<comment type="caution">
    <text evidence="13">Lacks conserved residue(s) required for the propagation of feature annotation.</text>
</comment>
<dbReference type="GO" id="GO:0007040">
    <property type="term" value="P:lysosome organization"/>
    <property type="evidence" value="ECO:0007669"/>
    <property type="project" value="TreeGrafter"/>
</dbReference>
<comment type="subcellular location">
    <subcellularLocation>
        <location evidence="1">Lysosome membrane</location>
    </subcellularLocation>
</comment>
<dbReference type="SUPFAM" id="SSF51445">
    <property type="entry name" value="(Trans)glycosidases"/>
    <property type="match status" value="1"/>
</dbReference>
<evidence type="ECO:0000256" key="7">
    <source>
        <dbReference type="ARBA" id="ARBA00023157"/>
    </source>
</evidence>
<dbReference type="PANTHER" id="PTHR22762:SF92">
    <property type="entry name" value="LYSOSOMAL ALPHA-GLUCOSIDASE"/>
    <property type="match status" value="1"/>
</dbReference>
<dbReference type="EMBL" id="SRMA01024113">
    <property type="protein sequence ID" value="TRZ01374.1"/>
    <property type="molecule type" value="Genomic_DNA"/>
</dbReference>
<dbReference type="InterPro" id="IPR030458">
    <property type="entry name" value="Glyco_hydro_31_AS"/>
</dbReference>
<evidence type="ECO:0000259" key="17">
    <source>
        <dbReference type="PROSITE" id="PS51448"/>
    </source>
</evidence>
<dbReference type="SMART" id="SM00164">
    <property type="entry name" value="TBC"/>
    <property type="match status" value="1"/>
</dbReference>
<dbReference type="InterPro" id="IPR000322">
    <property type="entry name" value="Glyco_hydro_31_TIM"/>
</dbReference>
<dbReference type="Gene3D" id="1.10.472.80">
    <property type="entry name" value="Ypt/Rab-GAP domain of gyp1p, domain 3"/>
    <property type="match status" value="1"/>
</dbReference>
<dbReference type="InterPro" id="IPR013780">
    <property type="entry name" value="Glyco_hydro_b"/>
</dbReference>
<protein>
    <recommendedName>
        <fullName evidence="3">Lysosomal alpha-glucosidase</fullName>
    </recommendedName>
    <alternativeName>
        <fullName evidence="11">Acid maltase</fullName>
    </alternativeName>
</protein>
<feature type="region of interest" description="Disordered" evidence="14">
    <location>
        <begin position="998"/>
        <end position="1027"/>
    </location>
</feature>